<dbReference type="PROSITE" id="PS50075">
    <property type="entry name" value="CARRIER"/>
    <property type="match status" value="1"/>
</dbReference>
<accession>A0A3B0YH19</accession>
<name>A0A3B0YH19_9ZZZZ</name>
<dbReference type="SUPFAM" id="SSF55048">
    <property type="entry name" value="Probable ACP-binding domain of malonyl-CoA ACP transacylase"/>
    <property type="match status" value="1"/>
</dbReference>
<dbReference type="InterPro" id="IPR016039">
    <property type="entry name" value="Thiolase-like"/>
</dbReference>
<dbReference type="InterPro" id="IPR057326">
    <property type="entry name" value="KR_dom"/>
</dbReference>
<dbReference type="InterPro" id="IPR013968">
    <property type="entry name" value="PKS_KR"/>
</dbReference>
<dbReference type="SMART" id="SM00823">
    <property type="entry name" value="PKS_PP"/>
    <property type="match status" value="1"/>
</dbReference>
<evidence type="ECO:0000256" key="4">
    <source>
        <dbReference type="SAM" id="MobiDB-lite"/>
    </source>
</evidence>
<protein>
    <submittedName>
        <fullName evidence="7">Polyketide synthase modules and related proteins</fullName>
    </submittedName>
</protein>
<dbReference type="InterPro" id="IPR014031">
    <property type="entry name" value="Ketoacyl_synth_C"/>
</dbReference>
<dbReference type="InterPro" id="IPR006162">
    <property type="entry name" value="Ppantetheine_attach_site"/>
</dbReference>
<dbReference type="PROSITE" id="PS52004">
    <property type="entry name" value="KS3_2"/>
    <property type="match status" value="1"/>
</dbReference>
<dbReference type="InterPro" id="IPR001227">
    <property type="entry name" value="Ac_transferase_dom_sf"/>
</dbReference>
<proteinExistence type="predicted"/>
<sequence length="2363" mass="262050">MSEEKKVVDYRALMKGALIELEKMQTRLNKLEKKRTEPIAIIGIGCRFSGADNTTEFWNNLYQATDSVTEAPEERWDTDQYFDPDMDAQGKMYTKSGSFLDQVDQFDPGFFNITPREAVSMDPQQRLLLEVTWESLEQAGIAPDSLQKTKTGVFVGITMRDYNQLSDEHSLIDLHSASGSSISVASGRLAYFLGTQGPTMTVDTACSSSLVSIHLACQSLRLGESNLALASGVNLMLSPVTNIILCRGKMLSPDGKCKTFDASANGFVRGEGSGSIVLKRLSDAKRDGDNVIAVIRGSACNHDGRSGGLTVPSVSSQTQVINESLRAAGVKAEQINYIEAHGTGTELGDPIEISALSKIYKKTHSQQAPLYLGSVKTNIGHLEGAAGIAGIIKACLCLQQEAIAPHLHFNSPNAHVDWKNLPIKIPTQLTPWKRGEKPRFAGVSSFGFSGTNTHIILQEAPAAAAASDTQLGERDYHLLCLSAKTEQALKSLVLKYRDYFQDLLNADNVDNATATNADRHTNNSNSNSNSNNSNNNVSSHNNVHSAGNISYTSHVGRSHFNYRLSLVGKNLSDWVSQLNAYSSEHTHTHTRTTQQSQAECIIGEVKSTVPKIGFLYTGQGSQYPDMCKTLYESEVIFRDSLRQSAEILKDLLPLPLIDVLYGEHQSALDKTEYTQPALFAIEIALTTLWKSWGVQPDFVLGHSLGEYVAACVTGVMTVKEGLTLVAARGRLMQALPIQGGMLSVLGDESIIRDLLTKLTATTTTNSTVDVGIDNQSSHHSTDNLTVEISAYNAPGNLVLSGQTDALRQVDALLTKAGIKTRMLNVSTGFHSALVEPMLDDFIQTVNKIKLMQPANAYISALTGQMAGDEVTHSKYWTRHIREAVNFRAGIQTLQQAGVNILIEIGPTPVLTGLAQQTIDDINNVQANNQSSQPFTSSAQASPINQKNTPINCLASIRQQFNNHQTLFKSLAELYTRGIAINWQAVDQGLKRSKVSLPTYAFQRQRYWLHSGNNKAKAATHSRYFYTLEWKENAAVISGQNNKREITTAAPSVDLLTADIYLIFINNNGPYSNDKDISDKAINSTDINDTNNNNLAKQYTQYLQNIDAQVITVQQAKCFSKLSDNSYTINPADKDDYLTLFKQGYIDFSRVAKIVHFWNIDNPKSQTELNSSVNHLSTDEAQSLQSNNGHNQPDLKDVYHTGLYSLVNLLQACSHQDQQSHPKIWIITQNAVATGIDDKNLSLHQTPVTGFAKAIAFEHQDLFGGTIDINTVSGDFDSDANSTRDKTTVTIIKCDNTNTNTDSTINTKALYQHIEQSPPGFYALRDNKLLSQRLIRNSIVQTGPQQTINKDSVYVISGGLGQLGLTITEWLVAKGAKFIALISRSEESEEVKIRLKQSRQEAEITTYMADLSQQNECDQVFNSIKHSNKSLAGVFHAAGSLHDSLIINQCWENFVKPLEVKITGTENLFNAIKDQSIDFLYLFSSVASVLAAPGQSNYSAANAFMDSFAHYAKSYAVPTLSIHWGAWSEAGMAADAIDKGYTMHGIQGMSNKNALAALDDIMQNQLQQRESEVVVCDFNWDELAEVFPTNHALSVLSEHITLVSPATKSLLHGLLQQNQVSRENSLAAYLSEALISINQISDSKDFEKQHILDLGMDSLMIMELIQKVRKDLDLQLYPKEIYEHPQVADLATYLQEVFEKTHFSHLLSEQSQNNSPTTPKTPIQIQASLQESLQAKEIVTAVNGSLPIEQTDGTDYSADVHTLDLTDADDPSLIKVPDMAMILSSPRAGSTLLRVMLGGHQDLFSPPELHLMLFSHLGHWSEQLKHSDFDQGLQRALMELNDIDAVQSKVLLEEWVQQKLSIAEVYQRLSDLSTKRILIDKSPTYAMYPEIFDRAERLFEQGKYIHLVRHPYAVIDSFVKLRMDKLLPYKTSNPYKTAEQIWLRSNKNVMRFFDRLPEHRKHFIKYEDTVINPQQTMQALCQFLEVPYDNATLSPYEKGRMSGGIYNESTPIGDPNFLKHNTIDASLADKWKSISLPIHLSDEVIALSEHYQYDLSETQSAKLTTKFTEAASNNMREETVTINGLDFCLCRWGNAQDPIVLMLHGILEQGAVWGEVAQTLVSNHYQVVAPDMRGQGKSQHVGAGGSYHMNDFIADLALLIEYLSQDTPIILVGHSFGSVVAALYASISHKADRKINQLILVETLLFQDTIDNDPVKMMRTSIDYMLRSEQHTRFATLQDAEKRFRELIPGISEALAHELVARILVKVEQGFVWRWDKKLQSRAGIAKPGNGTVEEYLKMIAEIDIPVSLIYGETSQYYKEEDADRLMSALAIADKQLITGGHYLPIDSPSLLADCIVSSLKKER</sequence>
<dbReference type="SMART" id="SM00825">
    <property type="entry name" value="PKS_KS"/>
    <property type="match status" value="1"/>
</dbReference>
<dbReference type="GO" id="GO:0004312">
    <property type="term" value="F:fatty acid synthase activity"/>
    <property type="evidence" value="ECO:0007669"/>
    <property type="project" value="TreeGrafter"/>
</dbReference>
<dbReference type="Pfam" id="PF00698">
    <property type="entry name" value="Acyl_transf_1"/>
    <property type="match status" value="1"/>
</dbReference>
<keyword evidence="2" id="KW-0597">Phosphoprotein</keyword>
<evidence type="ECO:0000256" key="2">
    <source>
        <dbReference type="ARBA" id="ARBA00022553"/>
    </source>
</evidence>
<dbReference type="InterPro" id="IPR016036">
    <property type="entry name" value="Malonyl_transacylase_ACP-bd"/>
</dbReference>
<dbReference type="InterPro" id="IPR027417">
    <property type="entry name" value="P-loop_NTPase"/>
</dbReference>
<dbReference type="GO" id="GO:0004315">
    <property type="term" value="F:3-oxoacyl-[acyl-carrier-protein] synthase activity"/>
    <property type="evidence" value="ECO:0007669"/>
    <property type="project" value="InterPro"/>
</dbReference>
<dbReference type="PANTHER" id="PTHR43775:SF37">
    <property type="entry name" value="SI:DKEY-61P9.11"/>
    <property type="match status" value="1"/>
</dbReference>
<dbReference type="Pfam" id="PF08659">
    <property type="entry name" value="KR"/>
    <property type="match status" value="1"/>
</dbReference>
<dbReference type="Pfam" id="PF00109">
    <property type="entry name" value="ketoacyl-synt"/>
    <property type="match status" value="1"/>
</dbReference>
<dbReference type="InterPro" id="IPR036291">
    <property type="entry name" value="NAD(P)-bd_dom_sf"/>
</dbReference>
<dbReference type="InterPro" id="IPR049490">
    <property type="entry name" value="C883_1060-like_KR_N"/>
</dbReference>
<evidence type="ECO:0000259" key="6">
    <source>
        <dbReference type="PROSITE" id="PS52004"/>
    </source>
</evidence>
<dbReference type="InterPro" id="IPR016035">
    <property type="entry name" value="Acyl_Trfase/lysoPLipase"/>
</dbReference>
<dbReference type="SUPFAM" id="SSF51735">
    <property type="entry name" value="NAD(P)-binding Rossmann-fold domains"/>
    <property type="match status" value="2"/>
</dbReference>
<dbReference type="EMBL" id="UOFL01000191">
    <property type="protein sequence ID" value="VAW80208.1"/>
    <property type="molecule type" value="Genomic_DNA"/>
</dbReference>
<dbReference type="InterPro" id="IPR009081">
    <property type="entry name" value="PP-bd_ACP"/>
</dbReference>
<keyword evidence="1" id="KW-0596">Phosphopantetheine</keyword>
<dbReference type="Pfam" id="PF21394">
    <property type="entry name" value="Beta-ketacyl_N"/>
    <property type="match status" value="1"/>
</dbReference>
<keyword evidence="3" id="KW-0808">Transferase</keyword>
<dbReference type="GO" id="GO:0071770">
    <property type="term" value="P:DIM/DIP cell wall layer assembly"/>
    <property type="evidence" value="ECO:0007669"/>
    <property type="project" value="TreeGrafter"/>
</dbReference>
<dbReference type="InterPro" id="IPR032821">
    <property type="entry name" value="PKS_assoc"/>
</dbReference>
<dbReference type="InterPro" id="IPR020841">
    <property type="entry name" value="PKS_Beta-ketoAc_synthase_dom"/>
</dbReference>
<dbReference type="Gene3D" id="1.10.1200.10">
    <property type="entry name" value="ACP-like"/>
    <property type="match status" value="1"/>
</dbReference>
<dbReference type="GO" id="GO:0005737">
    <property type="term" value="C:cytoplasm"/>
    <property type="evidence" value="ECO:0007669"/>
    <property type="project" value="TreeGrafter"/>
</dbReference>
<evidence type="ECO:0000256" key="3">
    <source>
        <dbReference type="ARBA" id="ARBA00022679"/>
    </source>
</evidence>
<dbReference type="CDD" id="cd00833">
    <property type="entry name" value="PKS"/>
    <property type="match status" value="1"/>
</dbReference>
<dbReference type="SMART" id="SM01294">
    <property type="entry name" value="PKS_PP_betabranch"/>
    <property type="match status" value="1"/>
</dbReference>
<dbReference type="CDD" id="cd08955">
    <property type="entry name" value="KR_2_FAS_SDR_x"/>
    <property type="match status" value="1"/>
</dbReference>
<dbReference type="Gene3D" id="3.40.50.720">
    <property type="entry name" value="NAD(P)-binding Rossmann-like Domain"/>
    <property type="match status" value="1"/>
</dbReference>
<organism evidence="7">
    <name type="scientific">hydrothermal vent metagenome</name>
    <dbReference type="NCBI Taxonomy" id="652676"/>
    <lineage>
        <taxon>unclassified sequences</taxon>
        <taxon>metagenomes</taxon>
        <taxon>ecological metagenomes</taxon>
    </lineage>
</organism>
<gene>
    <name evidence="7" type="ORF">MNBD_GAMMA12-2519</name>
</gene>
<evidence type="ECO:0000256" key="1">
    <source>
        <dbReference type="ARBA" id="ARBA00022450"/>
    </source>
</evidence>
<reference evidence="7" key="1">
    <citation type="submission" date="2018-06" db="EMBL/GenBank/DDBJ databases">
        <authorList>
            <person name="Zhirakovskaya E."/>
        </authorList>
    </citation>
    <scope>NUCLEOTIDE SEQUENCE</scope>
</reference>
<dbReference type="InterPro" id="IPR036736">
    <property type="entry name" value="ACP-like_sf"/>
</dbReference>
<dbReference type="InterPro" id="IPR050091">
    <property type="entry name" value="PKS_NRPS_Biosynth_Enz"/>
</dbReference>
<dbReference type="InterPro" id="IPR014030">
    <property type="entry name" value="Ketoacyl_synth_N"/>
</dbReference>
<dbReference type="InterPro" id="IPR020806">
    <property type="entry name" value="PKS_PP-bd"/>
</dbReference>
<dbReference type="Pfam" id="PF22621">
    <property type="entry name" value="CurL-like_PKS_C"/>
    <property type="match status" value="1"/>
</dbReference>
<dbReference type="Gene3D" id="3.40.50.300">
    <property type="entry name" value="P-loop containing nucleotide triphosphate hydrolases"/>
    <property type="match status" value="1"/>
</dbReference>
<dbReference type="Pfam" id="PF00550">
    <property type="entry name" value="PP-binding"/>
    <property type="match status" value="1"/>
</dbReference>
<dbReference type="Pfam" id="PF16197">
    <property type="entry name" value="KAsynt_C_assoc"/>
    <property type="match status" value="1"/>
</dbReference>
<dbReference type="SMART" id="SM00827">
    <property type="entry name" value="PKS_AT"/>
    <property type="match status" value="1"/>
</dbReference>
<dbReference type="InterPro" id="IPR000073">
    <property type="entry name" value="AB_hydrolase_1"/>
</dbReference>
<dbReference type="SUPFAM" id="SSF52540">
    <property type="entry name" value="P-loop containing nucleoside triphosphate hydrolases"/>
    <property type="match status" value="1"/>
</dbReference>
<dbReference type="InterPro" id="IPR014043">
    <property type="entry name" value="Acyl_transferase_dom"/>
</dbReference>
<dbReference type="GO" id="GO:0005886">
    <property type="term" value="C:plasma membrane"/>
    <property type="evidence" value="ECO:0007669"/>
    <property type="project" value="TreeGrafter"/>
</dbReference>
<dbReference type="GO" id="GO:0031177">
    <property type="term" value="F:phosphopantetheine binding"/>
    <property type="evidence" value="ECO:0007669"/>
    <property type="project" value="InterPro"/>
</dbReference>
<dbReference type="Gene3D" id="3.30.70.250">
    <property type="entry name" value="Malonyl-CoA ACP transacylase, ACP-binding"/>
    <property type="match status" value="1"/>
</dbReference>
<dbReference type="SUPFAM" id="SSF52151">
    <property type="entry name" value="FabD/lysophospholipase-like"/>
    <property type="match status" value="1"/>
</dbReference>
<dbReference type="SUPFAM" id="SSF53901">
    <property type="entry name" value="Thiolase-like"/>
    <property type="match status" value="1"/>
</dbReference>
<feature type="region of interest" description="Disordered" evidence="4">
    <location>
        <begin position="514"/>
        <end position="545"/>
    </location>
</feature>
<dbReference type="GO" id="GO:0006633">
    <property type="term" value="P:fatty acid biosynthetic process"/>
    <property type="evidence" value="ECO:0007669"/>
    <property type="project" value="InterPro"/>
</dbReference>
<dbReference type="Pfam" id="PF13469">
    <property type="entry name" value="Sulfotransfer_3"/>
    <property type="match status" value="1"/>
</dbReference>
<dbReference type="Gene3D" id="3.40.50.1820">
    <property type="entry name" value="alpha/beta hydrolase"/>
    <property type="match status" value="1"/>
</dbReference>
<dbReference type="PROSITE" id="PS00606">
    <property type="entry name" value="KS3_1"/>
    <property type="match status" value="1"/>
</dbReference>
<dbReference type="InterPro" id="IPR029058">
    <property type="entry name" value="AB_hydrolase_fold"/>
</dbReference>
<feature type="domain" description="Ketosynthase family 3 (KS3)" evidence="6">
    <location>
        <begin position="36"/>
        <end position="459"/>
    </location>
</feature>
<feature type="domain" description="Carrier" evidence="5">
    <location>
        <begin position="1616"/>
        <end position="1697"/>
    </location>
</feature>
<dbReference type="Gene3D" id="3.30.70.3290">
    <property type="match status" value="1"/>
</dbReference>
<evidence type="ECO:0000259" key="5">
    <source>
        <dbReference type="PROSITE" id="PS50075"/>
    </source>
</evidence>
<dbReference type="FunFam" id="3.40.47.10:FF:000019">
    <property type="entry name" value="Polyketide synthase type I"/>
    <property type="match status" value="1"/>
</dbReference>
<evidence type="ECO:0000313" key="7">
    <source>
        <dbReference type="EMBL" id="VAW80208.1"/>
    </source>
</evidence>
<dbReference type="Pfam" id="PF02801">
    <property type="entry name" value="Ketoacyl-synt_C"/>
    <property type="match status" value="1"/>
</dbReference>
<dbReference type="Pfam" id="PF00561">
    <property type="entry name" value="Abhydrolase_1"/>
    <property type="match status" value="1"/>
</dbReference>
<dbReference type="Gene3D" id="3.40.47.10">
    <property type="match status" value="1"/>
</dbReference>
<dbReference type="PROSITE" id="PS00012">
    <property type="entry name" value="PHOSPHOPANTETHEINE"/>
    <property type="match status" value="1"/>
</dbReference>
<dbReference type="SUPFAM" id="SSF53474">
    <property type="entry name" value="alpha/beta-Hydrolases"/>
    <property type="match status" value="1"/>
</dbReference>
<dbReference type="InterPro" id="IPR018201">
    <property type="entry name" value="Ketoacyl_synth_AS"/>
</dbReference>
<dbReference type="SMART" id="SM00822">
    <property type="entry name" value="PKS_KR"/>
    <property type="match status" value="1"/>
</dbReference>
<dbReference type="SUPFAM" id="SSF47336">
    <property type="entry name" value="ACP-like"/>
    <property type="match status" value="1"/>
</dbReference>
<dbReference type="Gene3D" id="3.40.366.10">
    <property type="entry name" value="Malonyl-Coenzyme A Acyl Carrier Protein, domain 2"/>
    <property type="match status" value="1"/>
</dbReference>
<dbReference type="PANTHER" id="PTHR43775">
    <property type="entry name" value="FATTY ACID SYNTHASE"/>
    <property type="match status" value="1"/>
</dbReference>